<feature type="transmembrane region" description="Helical" evidence="5">
    <location>
        <begin position="64"/>
        <end position="84"/>
    </location>
</feature>
<sequence>MADNSTEATFDAKSCTIETCPIETSYYEYRPSLAANVALPAIFAASFIGFALTKVFTRRSRGLFFTFALLLGLAAEIVGYIGRVMSYNDPWESTGFMIQICCLTIAPAFISAGIYVSLRPIIAAFGNHNSRIPSRWYTRIFIPCDVVSLILQGTGGGLAAAGDDKATTDNGTDIMIAGLVFQVVTLLVFIGLCVDFSISTFRNFKVNGSTALNDDPAVVNIRRSVMFRGFLAALALSTTCVFIRCVYRVAELSEGWTGPIMAREDLFIAFEGGLISVAVLVLNVFNPIICCGSLLDPQTQKGLKVSDGEYSMKSLSDGRVLTADVIESPQLPS</sequence>
<dbReference type="Proteomes" id="UP000829685">
    <property type="component" value="Unassembled WGS sequence"/>
</dbReference>
<dbReference type="InterPro" id="IPR007568">
    <property type="entry name" value="RTA1"/>
</dbReference>
<dbReference type="Pfam" id="PF04479">
    <property type="entry name" value="RTA1"/>
    <property type="match status" value="1"/>
</dbReference>
<dbReference type="GO" id="GO:0005886">
    <property type="term" value="C:plasma membrane"/>
    <property type="evidence" value="ECO:0007669"/>
    <property type="project" value="TreeGrafter"/>
</dbReference>
<dbReference type="PANTHER" id="PTHR31465:SF7">
    <property type="entry name" value="SPHINGOID LONG-CHAIN BASE TRANSPORTER RSB1"/>
    <property type="match status" value="1"/>
</dbReference>
<evidence type="ECO:0000256" key="2">
    <source>
        <dbReference type="ARBA" id="ARBA00022692"/>
    </source>
</evidence>
<dbReference type="PANTHER" id="PTHR31465">
    <property type="entry name" value="PROTEIN RTA1-RELATED"/>
    <property type="match status" value="1"/>
</dbReference>
<evidence type="ECO:0008006" key="8">
    <source>
        <dbReference type="Google" id="ProtNLM"/>
    </source>
</evidence>
<feature type="transmembrane region" description="Helical" evidence="5">
    <location>
        <begin position="33"/>
        <end position="52"/>
    </location>
</feature>
<gene>
    <name evidence="6" type="ORF">JX265_009400</name>
</gene>
<comment type="subcellular location">
    <subcellularLocation>
        <location evidence="1">Membrane</location>
        <topology evidence="1">Multi-pass membrane protein</topology>
    </subcellularLocation>
</comment>
<evidence type="ECO:0000256" key="3">
    <source>
        <dbReference type="ARBA" id="ARBA00022989"/>
    </source>
</evidence>
<evidence type="ECO:0000256" key="5">
    <source>
        <dbReference type="SAM" id="Phobius"/>
    </source>
</evidence>
<reference evidence="6" key="1">
    <citation type="submission" date="2021-03" db="EMBL/GenBank/DDBJ databases">
        <title>Revisited historic fungal species revealed as producer of novel bioactive compounds through whole genome sequencing and comparative genomics.</title>
        <authorList>
            <person name="Vignolle G.A."/>
            <person name="Hochenegger N."/>
            <person name="Mach R.L."/>
            <person name="Mach-Aigner A.R."/>
            <person name="Javad Rahimi M."/>
            <person name="Salim K.A."/>
            <person name="Chan C.M."/>
            <person name="Lim L.B.L."/>
            <person name="Cai F."/>
            <person name="Druzhinina I.S."/>
            <person name="U'Ren J.M."/>
            <person name="Derntl C."/>
        </authorList>
    </citation>
    <scope>NUCLEOTIDE SEQUENCE</scope>
    <source>
        <strain evidence="6">TUCIM 5799</strain>
    </source>
</reference>
<feature type="transmembrane region" description="Helical" evidence="5">
    <location>
        <begin position="96"/>
        <end position="118"/>
    </location>
</feature>
<dbReference type="AlphaFoldDB" id="A0A9P9WGI5"/>
<feature type="transmembrane region" description="Helical" evidence="5">
    <location>
        <begin position="230"/>
        <end position="250"/>
    </location>
</feature>
<feature type="transmembrane region" description="Helical" evidence="5">
    <location>
        <begin position="139"/>
        <end position="162"/>
    </location>
</feature>
<keyword evidence="4 5" id="KW-0472">Membrane</keyword>
<dbReference type="GO" id="GO:0000324">
    <property type="term" value="C:fungal-type vacuole"/>
    <property type="evidence" value="ECO:0007669"/>
    <property type="project" value="TreeGrafter"/>
</dbReference>
<dbReference type="EMBL" id="JAFIMR010000028">
    <property type="protein sequence ID" value="KAI1861897.1"/>
    <property type="molecule type" value="Genomic_DNA"/>
</dbReference>
<feature type="transmembrane region" description="Helical" evidence="5">
    <location>
        <begin position="174"/>
        <end position="194"/>
    </location>
</feature>
<keyword evidence="7" id="KW-1185">Reference proteome</keyword>
<comment type="caution">
    <text evidence="6">The sequence shown here is derived from an EMBL/GenBank/DDBJ whole genome shotgun (WGS) entry which is preliminary data.</text>
</comment>
<protein>
    <recommendedName>
        <fullName evidence="8">Sphingoid long-chain base transporter RSB1</fullName>
    </recommendedName>
</protein>
<keyword evidence="3 5" id="KW-1133">Transmembrane helix</keyword>
<evidence type="ECO:0000313" key="6">
    <source>
        <dbReference type="EMBL" id="KAI1861897.1"/>
    </source>
</evidence>
<organism evidence="6 7">
    <name type="scientific">Neoarthrinium moseri</name>
    <dbReference type="NCBI Taxonomy" id="1658444"/>
    <lineage>
        <taxon>Eukaryota</taxon>
        <taxon>Fungi</taxon>
        <taxon>Dikarya</taxon>
        <taxon>Ascomycota</taxon>
        <taxon>Pezizomycotina</taxon>
        <taxon>Sordariomycetes</taxon>
        <taxon>Xylariomycetidae</taxon>
        <taxon>Amphisphaeriales</taxon>
        <taxon>Apiosporaceae</taxon>
        <taxon>Neoarthrinium</taxon>
    </lineage>
</organism>
<evidence type="ECO:0000256" key="1">
    <source>
        <dbReference type="ARBA" id="ARBA00004141"/>
    </source>
</evidence>
<proteinExistence type="predicted"/>
<keyword evidence="2 5" id="KW-0812">Transmembrane</keyword>
<name>A0A9P9WGI5_9PEZI</name>
<evidence type="ECO:0000313" key="7">
    <source>
        <dbReference type="Proteomes" id="UP000829685"/>
    </source>
</evidence>
<evidence type="ECO:0000256" key="4">
    <source>
        <dbReference type="ARBA" id="ARBA00023136"/>
    </source>
</evidence>
<feature type="transmembrane region" description="Helical" evidence="5">
    <location>
        <begin position="270"/>
        <end position="295"/>
    </location>
</feature>
<accession>A0A9P9WGI5</accession>